<dbReference type="Proteomes" id="UP000585474">
    <property type="component" value="Unassembled WGS sequence"/>
</dbReference>
<protein>
    <submittedName>
        <fullName evidence="2">Uncharacterized protein</fullName>
    </submittedName>
</protein>
<accession>A0A7J0E495</accession>
<evidence type="ECO:0000313" key="3">
    <source>
        <dbReference type="Proteomes" id="UP000585474"/>
    </source>
</evidence>
<reference evidence="2 3" key="1">
    <citation type="submission" date="2019-07" db="EMBL/GenBank/DDBJ databases">
        <title>De Novo Assembly of kiwifruit Actinidia rufa.</title>
        <authorList>
            <person name="Sugita-Konishi S."/>
            <person name="Sato K."/>
            <person name="Mori E."/>
            <person name="Abe Y."/>
            <person name="Kisaki G."/>
            <person name="Hamano K."/>
            <person name="Suezawa K."/>
            <person name="Otani M."/>
            <person name="Fukuda T."/>
            <person name="Manabe T."/>
            <person name="Gomi K."/>
            <person name="Tabuchi M."/>
            <person name="Akimitsu K."/>
            <person name="Kataoka I."/>
        </authorList>
    </citation>
    <scope>NUCLEOTIDE SEQUENCE [LARGE SCALE GENOMIC DNA]</scope>
    <source>
        <strain evidence="3">cv. Fuchu</strain>
    </source>
</reference>
<name>A0A7J0E495_9ERIC</name>
<organism evidence="2 3">
    <name type="scientific">Actinidia rufa</name>
    <dbReference type="NCBI Taxonomy" id="165716"/>
    <lineage>
        <taxon>Eukaryota</taxon>
        <taxon>Viridiplantae</taxon>
        <taxon>Streptophyta</taxon>
        <taxon>Embryophyta</taxon>
        <taxon>Tracheophyta</taxon>
        <taxon>Spermatophyta</taxon>
        <taxon>Magnoliopsida</taxon>
        <taxon>eudicotyledons</taxon>
        <taxon>Gunneridae</taxon>
        <taxon>Pentapetalae</taxon>
        <taxon>asterids</taxon>
        <taxon>Ericales</taxon>
        <taxon>Actinidiaceae</taxon>
        <taxon>Actinidia</taxon>
    </lineage>
</organism>
<dbReference type="EMBL" id="BJWL01000001">
    <property type="protein sequence ID" value="GFY80976.1"/>
    <property type="molecule type" value="Genomic_DNA"/>
</dbReference>
<keyword evidence="3" id="KW-1185">Reference proteome</keyword>
<dbReference type="AlphaFoldDB" id="A0A7J0E495"/>
<feature type="compositionally biased region" description="Polar residues" evidence="1">
    <location>
        <begin position="9"/>
        <end position="29"/>
    </location>
</feature>
<gene>
    <name evidence="2" type="ORF">Acr_01g0007850</name>
</gene>
<proteinExistence type="predicted"/>
<feature type="region of interest" description="Disordered" evidence="1">
    <location>
        <begin position="1"/>
        <end position="35"/>
    </location>
</feature>
<evidence type="ECO:0000313" key="2">
    <source>
        <dbReference type="EMBL" id="GFY80976.1"/>
    </source>
</evidence>
<evidence type="ECO:0000256" key="1">
    <source>
        <dbReference type="SAM" id="MobiDB-lite"/>
    </source>
</evidence>
<sequence>MPWHRAKTSSRQGQQLEQLGPSQGNQSRGLESILPRHRGNEFAIEIYATKVHTIRQEIKPEIPHQSCQADDDALESLGCTDVPSVSIEPRCSRVEMV</sequence>
<comment type="caution">
    <text evidence="2">The sequence shown here is derived from an EMBL/GenBank/DDBJ whole genome shotgun (WGS) entry which is preliminary data.</text>
</comment>